<dbReference type="Proteomes" id="UP000316030">
    <property type="component" value="Unassembled WGS sequence"/>
</dbReference>
<dbReference type="CDD" id="cd00090">
    <property type="entry name" value="HTH_ARSR"/>
    <property type="match status" value="1"/>
</dbReference>
<dbReference type="Pfam" id="PF12802">
    <property type="entry name" value="MarR_2"/>
    <property type="match status" value="1"/>
</dbReference>
<dbReference type="InterPro" id="IPR000835">
    <property type="entry name" value="HTH_MarR-typ"/>
</dbReference>
<dbReference type="InterPro" id="IPR036388">
    <property type="entry name" value="WH-like_DNA-bd_sf"/>
</dbReference>
<dbReference type="InterPro" id="IPR011991">
    <property type="entry name" value="ArsR-like_HTH"/>
</dbReference>
<dbReference type="EMBL" id="FXTO01000005">
    <property type="protein sequence ID" value="SMO54983.1"/>
    <property type="molecule type" value="Genomic_DNA"/>
</dbReference>
<dbReference type="RefSeq" id="WP_142492620.1">
    <property type="nucleotide sequence ID" value="NZ_FXTO01000005.1"/>
</dbReference>
<dbReference type="PANTHER" id="PTHR42756">
    <property type="entry name" value="TRANSCRIPTIONAL REGULATOR, MARR"/>
    <property type="match status" value="1"/>
</dbReference>
<keyword evidence="2 5" id="KW-0238">DNA-binding</keyword>
<dbReference type="PRINTS" id="PR00598">
    <property type="entry name" value="HTHMARR"/>
</dbReference>
<proteinExistence type="predicted"/>
<feature type="domain" description="HTH marR-type" evidence="4">
    <location>
        <begin position="18"/>
        <end position="147"/>
    </location>
</feature>
<dbReference type="PANTHER" id="PTHR42756:SF1">
    <property type="entry name" value="TRANSCRIPTIONAL REPRESSOR OF EMRAB OPERON"/>
    <property type="match status" value="1"/>
</dbReference>
<dbReference type="GO" id="GO:0003700">
    <property type="term" value="F:DNA-binding transcription factor activity"/>
    <property type="evidence" value="ECO:0007669"/>
    <property type="project" value="InterPro"/>
</dbReference>
<dbReference type="SMART" id="SM00347">
    <property type="entry name" value="HTH_MARR"/>
    <property type="match status" value="1"/>
</dbReference>
<gene>
    <name evidence="5" type="ORF">SAMN06265173_105151</name>
</gene>
<keyword evidence="6" id="KW-1185">Reference proteome</keyword>
<sequence length="156" mass="17860">MSDAVKEKTVTLSLGEDDNPLYQDIARFRAIMFDYFLKPHDMTMSQGWVLVHLVRENGLRQSELAERLEVATVTTSKLIDRLEARGYVERRPDPGDRRSNRVFATEQAKAIVKIMTKTIGNLDKIANQGIDPADLETNRRVLAKMRQNLRDAMVSR</sequence>
<keyword evidence="3" id="KW-0804">Transcription</keyword>
<dbReference type="OrthoDB" id="582199at2"/>
<accession>A0A521C6G3</accession>
<dbReference type="InterPro" id="IPR036390">
    <property type="entry name" value="WH_DNA-bd_sf"/>
</dbReference>
<protein>
    <submittedName>
        <fullName evidence="5">DNA-binding transcriptional regulator, MarR family</fullName>
    </submittedName>
</protein>
<dbReference type="Gene3D" id="1.10.10.10">
    <property type="entry name" value="Winged helix-like DNA-binding domain superfamily/Winged helix DNA-binding domain"/>
    <property type="match status" value="1"/>
</dbReference>
<name>A0A521C6G3_9RHOB</name>
<evidence type="ECO:0000256" key="2">
    <source>
        <dbReference type="ARBA" id="ARBA00023125"/>
    </source>
</evidence>
<organism evidence="5 6">
    <name type="scientific">Thalassovita litoralis</name>
    <dbReference type="NCBI Taxonomy" id="1010611"/>
    <lineage>
        <taxon>Bacteria</taxon>
        <taxon>Pseudomonadati</taxon>
        <taxon>Pseudomonadota</taxon>
        <taxon>Alphaproteobacteria</taxon>
        <taxon>Rhodobacterales</taxon>
        <taxon>Roseobacteraceae</taxon>
        <taxon>Thalassovita</taxon>
    </lineage>
</organism>
<dbReference type="GO" id="GO:0003677">
    <property type="term" value="F:DNA binding"/>
    <property type="evidence" value="ECO:0007669"/>
    <property type="project" value="UniProtKB-KW"/>
</dbReference>
<reference evidence="5 6" key="1">
    <citation type="submission" date="2017-05" db="EMBL/GenBank/DDBJ databases">
        <authorList>
            <person name="Varghese N."/>
            <person name="Submissions S."/>
        </authorList>
    </citation>
    <scope>NUCLEOTIDE SEQUENCE [LARGE SCALE GENOMIC DNA]</scope>
    <source>
        <strain evidence="5 6">DSM 29506</strain>
    </source>
</reference>
<evidence type="ECO:0000313" key="6">
    <source>
        <dbReference type="Proteomes" id="UP000316030"/>
    </source>
</evidence>
<evidence type="ECO:0000256" key="3">
    <source>
        <dbReference type="ARBA" id="ARBA00023163"/>
    </source>
</evidence>
<evidence type="ECO:0000313" key="5">
    <source>
        <dbReference type="EMBL" id="SMO54983.1"/>
    </source>
</evidence>
<dbReference type="PROSITE" id="PS50995">
    <property type="entry name" value="HTH_MARR_2"/>
    <property type="match status" value="1"/>
</dbReference>
<dbReference type="AlphaFoldDB" id="A0A521C6G3"/>
<evidence type="ECO:0000256" key="1">
    <source>
        <dbReference type="ARBA" id="ARBA00023015"/>
    </source>
</evidence>
<keyword evidence="1" id="KW-0805">Transcription regulation</keyword>
<dbReference type="SUPFAM" id="SSF46785">
    <property type="entry name" value="Winged helix' DNA-binding domain"/>
    <property type="match status" value="1"/>
</dbReference>
<evidence type="ECO:0000259" key="4">
    <source>
        <dbReference type="PROSITE" id="PS50995"/>
    </source>
</evidence>